<dbReference type="AlphaFoldDB" id="A0A9D4PL52"/>
<reference evidence="1" key="2">
    <citation type="submission" date="2021-09" db="EMBL/GenBank/DDBJ databases">
        <authorList>
            <person name="Jia N."/>
            <person name="Wang J."/>
            <person name="Shi W."/>
            <person name="Du L."/>
            <person name="Sun Y."/>
            <person name="Zhan W."/>
            <person name="Jiang J."/>
            <person name="Wang Q."/>
            <person name="Zhang B."/>
            <person name="Ji P."/>
            <person name="Sakyi L.B."/>
            <person name="Cui X."/>
            <person name="Yuan T."/>
            <person name="Jiang B."/>
            <person name="Yang W."/>
            <person name="Lam T.T.-Y."/>
            <person name="Chang Q."/>
            <person name="Ding S."/>
            <person name="Wang X."/>
            <person name="Zhu J."/>
            <person name="Ruan X."/>
            <person name="Zhao L."/>
            <person name="Wei J."/>
            <person name="Que T."/>
            <person name="Du C."/>
            <person name="Cheng J."/>
            <person name="Dai P."/>
            <person name="Han X."/>
            <person name="Huang E."/>
            <person name="Gao Y."/>
            <person name="Liu J."/>
            <person name="Shao H."/>
            <person name="Ye R."/>
            <person name="Li L."/>
            <person name="Wei W."/>
            <person name="Wang X."/>
            <person name="Wang C."/>
            <person name="Huo Q."/>
            <person name="Li W."/>
            <person name="Guo W."/>
            <person name="Chen H."/>
            <person name="Chen S."/>
            <person name="Zhou L."/>
            <person name="Zhou L."/>
            <person name="Ni X."/>
            <person name="Tian J."/>
            <person name="Zhou Y."/>
            <person name="Sheng Y."/>
            <person name="Liu T."/>
            <person name="Pan Y."/>
            <person name="Xia L."/>
            <person name="Li J."/>
            <person name="Zhao F."/>
            <person name="Cao W."/>
        </authorList>
    </citation>
    <scope>NUCLEOTIDE SEQUENCE</scope>
    <source>
        <strain evidence="1">Rsan-2018</strain>
        <tissue evidence="1">Larvae</tissue>
    </source>
</reference>
<name>A0A9D4PL52_RHISA</name>
<reference evidence="1" key="1">
    <citation type="journal article" date="2020" name="Cell">
        <title>Large-Scale Comparative Analyses of Tick Genomes Elucidate Their Genetic Diversity and Vector Capacities.</title>
        <authorList>
            <consortium name="Tick Genome and Microbiome Consortium (TIGMIC)"/>
            <person name="Jia N."/>
            <person name="Wang J."/>
            <person name="Shi W."/>
            <person name="Du L."/>
            <person name="Sun Y."/>
            <person name="Zhan W."/>
            <person name="Jiang J.F."/>
            <person name="Wang Q."/>
            <person name="Zhang B."/>
            <person name="Ji P."/>
            <person name="Bell-Sakyi L."/>
            <person name="Cui X.M."/>
            <person name="Yuan T.T."/>
            <person name="Jiang B.G."/>
            <person name="Yang W.F."/>
            <person name="Lam T.T."/>
            <person name="Chang Q.C."/>
            <person name="Ding S.J."/>
            <person name="Wang X.J."/>
            <person name="Zhu J.G."/>
            <person name="Ruan X.D."/>
            <person name="Zhao L."/>
            <person name="Wei J.T."/>
            <person name="Ye R.Z."/>
            <person name="Que T.C."/>
            <person name="Du C.H."/>
            <person name="Zhou Y.H."/>
            <person name="Cheng J.X."/>
            <person name="Dai P.F."/>
            <person name="Guo W.B."/>
            <person name="Han X.H."/>
            <person name="Huang E.J."/>
            <person name="Li L.F."/>
            <person name="Wei W."/>
            <person name="Gao Y.C."/>
            <person name="Liu J.Z."/>
            <person name="Shao H.Z."/>
            <person name="Wang X."/>
            <person name="Wang C.C."/>
            <person name="Yang T.C."/>
            <person name="Huo Q.B."/>
            <person name="Li W."/>
            <person name="Chen H.Y."/>
            <person name="Chen S.E."/>
            <person name="Zhou L.G."/>
            <person name="Ni X.B."/>
            <person name="Tian J.H."/>
            <person name="Sheng Y."/>
            <person name="Liu T."/>
            <person name="Pan Y.S."/>
            <person name="Xia L.Y."/>
            <person name="Li J."/>
            <person name="Zhao F."/>
            <person name="Cao W.C."/>
        </authorList>
    </citation>
    <scope>NUCLEOTIDE SEQUENCE</scope>
    <source>
        <strain evidence="1">Rsan-2018</strain>
    </source>
</reference>
<sequence>MECKQLDKKLSVLDAMHYITSAWDVVTPETITNSFRQCGFKGSGACSTSEAAVPVDDEPEYGSLELPNYCLDAVSLDDIIETVHPDSAETSDEEMDNVAEASASVLTYADVLCYVDNIRRFACASDKIGDLLPDIAAFERKLMLVAG</sequence>
<proteinExistence type="predicted"/>
<gene>
    <name evidence="1" type="ORF">HPB52_022208</name>
</gene>
<keyword evidence="2" id="KW-1185">Reference proteome</keyword>
<comment type="caution">
    <text evidence="1">The sequence shown here is derived from an EMBL/GenBank/DDBJ whole genome shotgun (WGS) entry which is preliminary data.</text>
</comment>
<evidence type="ECO:0008006" key="3">
    <source>
        <dbReference type="Google" id="ProtNLM"/>
    </source>
</evidence>
<dbReference type="EMBL" id="JABSTV010001253">
    <property type="protein sequence ID" value="KAH7944623.1"/>
    <property type="molecule type" value="Genomic_DNA"/>
</dbReference>
<protein>
    <recommendedName>
        <fullName evidence="3">DDE-1 domain-containing protein</fullName>
    </recommendedName>
</protein>
<dbReference type="Proteomes" id="UP000821837">
    <property type="component" value="Unassembled WGS sequence"/>
</dbReference>
<accession>A0A9D4PL52</accession>
<evidence type="ECO:0000313" key="1">
    <source>
        <dbReference type="EMBL" id="KAH7944623.1"/>
    </source>
</evidence>
<evidence type="ECO:0000313" key="2">
    <source>
        <dbReference type="Proteomes" id="UP000821837"/>
    </source>
</evidence>
<organism evidence="1 2">
    <name type="scientific">Rhipicephalus sanguineus</name>
    <name type="common">Brown dog tick</name>
    <name type="synonym">Ixodes sanguineus</name>
    <dbReference type="NCBI Taxonomy" id="34632"/>
    <lineage>
        <taxon>Eukaryota</taxon>
        <taxon>Metazoa</taxon>
        <taxon>Ecdysozoa</taxon>
        <taxon>Arthropoda</taxon>
        <taxon>Chelicerata</taxon>
        <taxon>Arachnida</taxon>
        <taxon>Acari</taxon>
        <taxon>Parasitiformes</taxon>
        <taxon>Ixodida</taxon>
        <taxon>Ixodoidea</taxon>
        <taxon>Ixodidae</taxon>
        <taxon>Rhipicephalinae</taxon>
        <taxon>Rhipicephalus</taxon>
        <taxon>Rhipicephalus</taxon>
    </lineage>
</organism>